<evidence type="ECO:0000313" key="2">
    <source>
        <dbReference type="EMBL" id="KHN21727.1"/>
    </source>
</evidence>
<accession>A0A0B2QPX9</accession>
<name>A0A0B2QPX9_GLYSO</name>
<gene>
    <name evidence="3" type="ORF">D0Y65_027945</name>
    <name evidence="2" type="ORF">glysoja_027611</name>
</gene>
<dbReference type="PANTHER" id="PTHR34067">
    <property type="entry name" value="OS04G0193200 PROTEIN"/>
    <property type="match status" value="1"/>
</dbReference>
<dbReference type="EMBL" id="QZWG01000010">
    <property type="protein sequence ID" value="RZB88807.1"/>
    <property type="molecule type" value="Genomic_DNA"/>
</dbReference>
<dbReference type="EMBL" id="KN657593">
    <property type="protein sequence ID" value="KHN21727.1"/>
    <property type="molecule type" value="Genomic_DNA"/>
</dbReference>
<dbReference type="EMBL" id="QZWG01000010">
    <property type="protein sequence ID" value="RZB88806.1"/>
    <property type="molecule type" value="Genomic_DNA"/>
</dbReference>
<proteinExistence type="predicted"/>
<keyword evidence="4" id="KW-1185">Reference proteome</keyword>
<dbReference type="Gramene" id="XM_028327238.1">
    <property type="protein sequence ID" value="XP_028183039.1"/>
    <property type="gene ID" value="LOC114369958"/>
</dbReference>
<evidence type="ECO:0000256" key="1">
    <source>
        <dbReference type="SAM" id="MobiDB-lite"/>
    </source>
</evidence>
<dbReference type="InterPro" id="IPR038945">
    <property type="entry name" value="MBD13-like"/>
</dbReference>
<evidence type="ECO:0000313" key="4">
    <source>
        <dbReference type="Proteomes" id="UP000289340"/>
    </source>
</evidence>
<feature type="region of interest" description="Disordered" evidence="1">
    <location>
        <begin position="1"/>
        <end position="37"/>
    </location>
</feature>
<dbReference type="PANTHER" id="PTHR34067:SF24">
    <property type="entry name" value="METHYL-CPG-BINDING DOMAIN-CONTAINING PROTEIN 13"/>
    <property type="match status" value="1"/>
</dbReference>
<dbReference type="Proteomes" id="UP000053555">
    <property type="component" value="Unassembled WGS sequence"/>
</dbReference>
<protein>
    <submittedName>
        <fullName evidence="2">Uncharacterized protein</fullName>
    </submittedName>
</protein>
<reference evidence="3 4" key="2">
    <citation type="submission" date="2018-09" db="EMBL/GenBank/DDBJ databases">
        <title>A high-quality reference genome of wild soybean provides a powerful tool to mine soybean genomes.</title>
        <authorList>
            <person name="Xie M."/>
            <person name="Chung C.Y.L."/>
            <person name="Li M.-W."/>
            <person name="Wong F.-L."/>
            <person name="Chan T.-F."/>
            <person name="Lam H.-M."/>
        </authorList>
    </citation>
    <scope>NUCLEOTIDE SEQUENCE [LARGE SCALE GENOMIC DNA]</scope>
    <source>
        <strain evidence="4">cv. W05</strain>
        <tissue evidence="3">Hypocotyl of etiolated seedlings</tissue>
    </source>
</reference>
<organism evidence="2">
    <name type="scientific">Glycine soja</name>
    <name type="common">Wild soybean</name>
    <dbReference type="NCBI Taxonomy" id="3848"/>
    <lineage>
        <taxon>Eukaryota</taxon>
        <taxon>Viridiplantae</taxon>
        <taxon>Streptophyta</taxon>
        <taxon>Embryophyta</taxon>
        <taxon>Tracheophyta</taxon>
        <taxon>Spermatophyta</taxon>
        <taxon>Magnoliopsida</taxon>
        <taxon>eudicotyledons</taxon>
        <taxon>Gunneridae</taxon>
        <taxon>Pentapetalae</taxon>
        <taxon>rosids</taxon>
        <taxon>fabids</taxon>
        <taxon>Fabales</taxon>
        <taxon>Fabaceae</taxon>
        <taxon>Papilionoideae</taxon>
        <taxon>50 kb inversion clade</taxon>
        <taxon>NPAAA clade</taxon>
        <taxon>indigoferoid/millettioid clade</taxon>
        <taxon>Phaseoleae</taxon>
        <taxon>Glycine</taxon>
        <taxon>Glycine subgen. Soja</taxon>
    </lineage>
</organism>
<sequence>MDQSSSLNAFVNDNKIPNPATEKTQNGKRKYKKKEYNLPRRASKRLAGIKVDPAIELKTSRFKRVAINQSCESKMITNMDEHPSCLPVGIVNQQFDAVEGGTESKSKFDCTFEEYMRLLENGEKVDGMSDYSRDFPIAEILKDPCIAFAVQVLTGDTFETYYKKSQMPSESLAAVEGQNIIDVEQEECKTVLSPPEKLIIPKECVAADEIGHTDQGNENLGTSSEMPLEISRMDSLLEYAKSLFDSGNAIPLDTDSKELPSATTQLIKCSSKL</sequence>
<dbReference type="EMBL" id="QZWG01000010">
    <property type="protein sequence ID" value="RZB88805.1"/>
    <property type="molecule type" value="Genomic_DNA"/>
</dbReference>
<evidence type="ECO:0000313" key="3">
    <source>
        <dbReference type="EMBL" id="RZB88805.1"/>
    </source>
</evidence>
<dbReference type="Proteomes" id="UP000289340">
    <property type="component" value="Chromosome 10"/>
</dbReference>
<dbReference type="AlphaFoldDB" id="A0A0B2QPX9"/>
<reference evidence="2" key="1">
    <citation type="submission" date="2014-07" db="EMBL/GenBank/DDBJ databases">
        <title>Identification of a novel salt tolerance gene in wild soybean by whole-genome sequencing.</title>
        <authorList>
            <person name="Lam H.-M."/>
            <person name="Qi X."/>
            <person name="Li M.-W."/>
            <person name="Liu X."/>
            <person name="Xie M."/>
            <person name="Ni M."/>
            <person name="Xu X."/>
        </authorList>
    </citation>
    <scope>NUCLEOTIDE SEQUENCE [LARGE SCALE GENOMIC DNA]</scope>
    <source>
        <tissue evidence="2">Root</tissue>
    </source>
</reference>
<feature type="compositionally biased region" description="Polar residues" evidence="1">
    <location>
        <begin position="1"/>
        <end position="11"/>
    </location>
</feature>